<dbReference type="EMBL" id="BMJD01000049">
    <property type="protein sequence ID" value="GGB58449.1"/>
    <property type="molecule type" value="Genomic_DNA"/>
</dbReference>
<reference evidence="1" key="1">
    <citation type="journal article" date="2014" name="Int. J. Syst. Evol. Microbiol.">
        <title>Complete genome sequence of Corynebacterium casei LMG S-19264T (=DSM 44701T), isolated from a smear-ripened cheese.</title>
        <authorList>
            <consortium name="US DOE Joint Genome Institute (JGI-PGF)"/>
            <person name="Walter F."/>
            <person name="Albersmeier A."/>
            <person name="Kalinowski J."/>
            <person name="Ruckert C."/>
        </authorList>
    </citation>
    <scope>NUCLEOTIDE SEQUENCE</scope>
    <source>
        <strain evidence="1">CGMCC 1.15454</strain>
    </source>
</reference>
<protein>
    <submittedName>
        <fullName evidence="1">Uncharacterized protein</fullName>
    </submittedName>
</protein>
<comment type="caution">
    <text evidence="1">The sequence shown here is derived from an EMBL/GenBank/DDBJ whole genome shotgun (WGS) entry which is preliminary data.</text>
</comment>
<keyword evidence="2" id="KW-1185">Reference proteome</keyword>
<name>A0A9W5X757_9BACI</name>
<evidence type="ECO:0000313" key="1">
    <source>
        <dbReference type="EMBL" id="GGB58449.1"/>
    </source>
</evidence>
<proteinExistence type="predicted"/>
<dbReference type="Proteomes" id="UP000621492">
    <property type="component" value="Unassembled WGS sequence"/>
</dbReference>
<reference evidence="1" key="2">
    <citation type="submission" date="2020-09" db="EMBL/GenBank/DDBJ databases">
        <authorList>
            <person name="Sun Q."/>
            <person name="Zhou Y."/>
        </authorList>
    </citation>
    <scope>NUCLEOTIDE SEQUENCE</scope>
    <source>
        <strain evidence="1">CGMCC 1.15454</strain>
    </source>
</reference>
<gene>
    <name evidence="1" type="ORF">GCM10011409_39900</name>
</gene>
<dbReference type="RefSeq" id="WP_230856225.1">
    <property type="nucleotide sequence ID" value="NZ_BMJD01000049.1"/>
</dbReference>
<organism evidence="1 2">
    <name type="scientific">Lentibacillus populi</name>
    <dbReference type="NCBI Taxonomy" id="1827502"/>
    <lineage>
        <taxon>Bacteria</taxon>
        <taxon>Bacillati</taxon>
        <taxon>Bacillota</taxon>
        <taxon>Bacilli</taxon>
        <taxon>Bacillales</taxon>
        <taxon>Bacillaceae</taxon>
        <taxon>Lentibacillus</taxon>
    </lineage>
</organism>
<evidence type="ECO:0000313" key="2">
    <source>
        <dbReference type="Proteomes" id="UP000621492"/>
    </source>
</evidence>
<sequence length="47" mass="5288">MERSTITVKEVAAYLGGSYQYGLLSREAERDTVFEAAQSHFVYKGLD</sequence>
<accession>A0A9W5X757</accession>
<dbReference type="AlphaFoldDB" id="A0A9W5X757"/>